<evidence type="ECO:0000256" key="8">
    <source>
        <dbReference type="ARBA" id="ARBA00022737"/>
    </source>
</evidence>
<feature type="domain" description="PDZ" evidence="16">
    <location>
        <begin position="289"/>
        <end position="341"/>
    </location>
</feature>
<dbReference type="CDD" id="cd10839">
    <property type="entry name" value="cpPDZ1_DegP-like"/>
    <property type="match status" value="1"/>
</dbReference>
<evidence type="ECO:0000256" key="15">
    <source>
        <dbReference type="PIRSR" id="PIRSR611782-2"/>
    </source>
</evidence>
<sequence>MYRADKPIVQAFAQPRAGLDPVFARVAAVALALVMAVVSAAPAHARGTPDGFADLAEKLLPAVVNISTTQKIEGRSEGPGFKLPPGSPLEDFFERFGNPGGNSPPRQAQSLGSGFVVDAEAGIVITNNHVIEGADEIKVILQDDTELTAELLGTDPKTDVAVLSVGEGHELQEVPFGDSDGARIGDWVVAIGNPLGFGGTVTAGIVSARGRDINAGPYDNFIQTDAPINRGNSGGPLFNMDGQVIGINTAIISQTGGSIGIGFAVPSNQAEQVIKQIREYGTTRRGWLGVGIQEVSPDIADSLGLEEAAGALVANVYEKSPAERAGFKSGDVVLRFDGQKVPSQRALPRMVANTDVGKEVDVVVWRNGEEKTLKVTLGELEKVDLASLRTEDGEQGQGDGSAAVTVESLGLSLAEITGEVAQRLELDPNTKGVLVTDVEPNSDAAQKTLQPGDIILEVNQNPVTNPGEVAAEVQKSVDASRKTVLMRLERNGEQRFVAVKINQG</sequence>
<dbReference type="InterPro" id="IPR036034">
    <property type="entry name" value="PDZ_sf"/>
</dbReference>
<evidence type="ECO:0000256" key="13">
    <source>
        <dbReference type="ARBA" id="ARBA00032850"/>
    </source>
</evidence>
<evidence type="ECO:0000256" key="14">
    <source>
        <dbReference type="PIRSR" id="PIRSR611782-1"/>
    </source>
</evidence>
<proteinExistence type="inferred from homology"/>
<dbReference type="EMBL" id="JAGMWN010000005">
    <property type="protein sequence ID" value="MBP5857901.1"/>
    <property type="molecule type" value="Genomic_DNA"/>
</dbReference>
<feature type="binding site" evidence="15">
    <location>
        <begin position="231"/>
        <end position="233"/>
    </location>
    <ligand>
        <name>substrate</name>
    </ligand>
</feature>
<reference evidence="17" key="1">
    <citation type="submission" date="2021-04" db="EMBL/GenBank/DDBJ databases">
        <authorList>
            <person name="Zhang D.-C."/>
        </authorList>
    </citation>
    <scope>NUCLEOTIDE SEQUENCE</scope>
    <source>
        <strain evidence="17">CGMCC 1.15697</strain>
    </source>
</reference>
<evidence type="ECO:0000256" key="1">
    <source>
        <dbReference type="ARBA" id="ARBA00001772"/>
    </source>
</evidence>
<dbReference type="InterPro" id="IPR009003">
    <property type="entry name" value="Peptidase_S1_PA"/>
</dbReference>
<keyword evidence="6" id="KW-0645">Protease</keyword>
<feature type="binding site" evidence="15">
    <location>
        <position position="129"/>
    </location>
    <ligand>
        <name>substrate</name>
    </ligand>
</feature>
<evidence type="ECO:0000256" key="7">
    <source>
        <dbReference type="ARBA" id="ARBA00022729"/>
    </source>
</evidence>
<evidence type="ECO:0000256" key="4">
    <source>
        <dbReference type="ARBA" id="ARBA00013035"/>
    </source>
</evidence>
<dbReference type="InterPro" id="IPR011782">
    <property type="entry name" value="Pept_S1C_Do"/>
</dbReference>
<keyword evidence="7" id="KW-0732">Signal</keyword>
<dbReference type="SUPFAM" id="SSF50156">
    <property type="entry name" value="PDZ domain-like"/>
    <property type="match status" value="2"/>
</dbReference>
<evidence type="ECO:0000256" key="10">
    <source>
        <dbReference type="ARBA" id="ARBA00022801"/>
    </source>
</evidence>
<keyword evidence="12" id="KW-0346">Stress response</keyword>
<gene>
    <name evidence="17" type="ORF">KAJ83_12855</name>
</gene>
<evidence type="ECO:0000259" key="16">
    <source>
        <dbReference type="PROSITE" id="PS50106"/>
    </source>
</evidence>
<protein>
    <recommendedName>
        <fullName evidence="5">Probable periplasmic serine endoprotease DegP-like</fullName>
        <ecNumber evidence="4">3.4.21.107</ecNumber>
    </recommendedName>
    <alternativeName>
        <fullName evidence="13">Protease Do</fullName>
    </alternativeName>
</protein>
<dbReference type="PRINTS" id="PR00834">
    <property type="entry name" value="PROTEASES2C"/>
</dbReference>
<keyword evidence="18" id="KW-1185">Reference proteome</keyword>
<name>A0A8J7SNU6_9PROT</name>
<dbReference type="GO" id="GO:0042597">
    <property type="term" value="C:periplasmic space"/>
    <property type="evidence" value="ECO:0007669"/>
    <property type="project" value="UniProtKB-SubCell"/>
</dbReference>
<dbReference type="GO" id="GO:0006508">
    <property type="term" value="P:proteolysis"/>
    <property type="evidence" value="ECO:0007669"/>
    <property type="project" value="UniProtKB-KW"/>
</dbReference>
<dbReference type="PANTHER" id="PTHR22939:SF130">
    <property type="entry name" value="PERIPLASMIC SERINE ENDOPROTEASE DEGP-LIKE-RELATED"/>
    <property type="match status" value="1"/>
</dbReference>
<dbReference type="FunFam" id="2.40.10.120:FF:000007">
    <property type="entry name" value="Periplasmic serine endoprotease DegP-like"/>
    <property type="match status" value="1"/>
</dbReference>
<feature type="active site" description="Charge relay system" evidence="14">
    <location>
        <position position="159"/>
    </location>
</feature>
<dbReference type="Proteomes" id="UP000672602">
    <property type="component" value="Unassembled WGS sequence"/>
</dbReference>
<evidence type="ECO:0000313" key="17">
    <source>
        <dbReference type="EMBL" id="MBP5857901.1"/>
    </source>
</evidence>
<evidence type="ECO:0000313" key="18">
    <source>
        <dbReference type="Proteomes" id="UP000672602"/>
    </source>
</evidence>
<comment type="similarity">
    <text evidence="3">Belongs to the peptidase S1C family.</text>
</comment>
<dbReference type="SUPFAM" id="SSF50494">
    <property type="entry name" value="Trypsin-like serine proteases"/>
    <property type="match status" value="1"/>
</dbReference>
<keyword evidence="10" id="KW-0378">Hydrolase</keyword>
<evidence type="ECO:0000256" key="9">
    <source>
        <dbReference type="ARBA" id="ARBA00022764"/>
    </source>
</evidence>
<organism evidence="17 18">
    <name type="scientific">Marivibrio halodurans</name>
    <dbReference type="NCBI Taxonomy" id="2039722"/>
    <lineage>
        <taxon>Bacteria</taxon>
        <taxon>Pseudomonadati</taxon>
        <taxon>Pseudomonadota</taxon>
        <taxon>Alphaproteobacteria</taxon>
        <taxon>Rhodospirillales</taxon>
        <taxon>Rhodospirillaceae</taxon>
        <taxon>Marivibrio</taxon>
    </lineage>
</organism>
<dbReference type="GO" id="GO:0004252">
    <property type="term" value="F:serine-type endopeptidase activity"/>
    <property type="evidence" value="ECO:0007669"/>
    <property type="project" value="InterPro"/>
</dbReference>
<dbReference type="Pfam" id="PF13365">
    <property type="entry name" value="Trypsin_2"/>
    <property type="match status" value="1"/>
</dbReference>
<evidence type="ECO:0000256" key="2">
    <source>
        <dbReference type="ARBA" id="ARBA00004418"/>
    </source>
</evidence>
<comment type="caution">
    <text evidence="17">The sequence shown here is derived from an EMBL/GenBank/DDBJ whole genome shotgun (WGS) entry which is preliminary data.</text>
</comment>
<feature type="active site" description="Charge relay system" evidence="14">
    <location>
        <position position="233"/>
    </location>
</feature>
<feature type="binding site" evidence="15">
    <location>
        <position position="159"/>
    </location>
    <ligand>
        <name>substrate</name>
    </ligand>
</feature>
<comment type="catalytic activity">
    <reaction evidence="1">
        <text>Acts on substrates that are at least partially unfolded. The cleavage site P1 residue is normally between a pair of hydrophobic residues, such as Val-|-Val.</text>
        <dbReference type="EC" id="3.4.21.107"/>
    </reaction>
</comment>
<keyword evidence="8" id="KW-0677">Repeat</keyword>
<dbReference type="Gene3D" id="2.30.42.10">
    <property type="match status" value="2"/>
</dbReference>
<keyword evidence="11" id="KW-0720">Serine protease</keyword>
<dbReference type="EC" id="3.4.21.107" evidence="4"/>
<evidence type="ECO:0000256" key="3">
    <source>
        <dbReference type="ARBA" id="ARBA00010541"/>
    </source>
</evidence>
<dbReference type="SMART" id="SM00228">
    <property type="entry name" value="PDZ"/>
    <property type="match status" value="2"/>
</dbReference>
<dbReference type="PANTHER" id="PTHR22939">
    <property type="entry name" value="SERINE PROTEASE FAMILY S1C HTRA-RELATED"/>
    <property type="match status" value="1"/>
</dbReference>
<dbReference type="InterPro" id="IPR001478">
    <property type="entry name" value="PDZ"/>
</dbReference>
<evidence type="ECO:0000256" key="6">
    <source>
        <dbReference type="ARBA" id="ARBA00022670"/>
    </source>
</evidence>
<accession>A0A8J7SNU6</accession>
<dbReference type="PROSITE" id="PS50106">
    <property type="entry name" value="PDZ"/>
    <property type="match status" value="2"/>
</dbReference>
<keyword evidence="9" id="KW-0574">Periplasm</keyword>
<evidence type="ECO:0000256" key="11">
    <source>
        <dbReference type="ARBA" id="ARBA00022825"/>
    </source>
</evidence>
<dbReference type="NCBIfam" id="TIGR02037">
    <property type="entry name" value="degP_htrA_DO"/>
    <property type="match status" value="1"/>
</dbReference>
<dbReference type="Pfam" id="PF00595">
    <property type="entry name" value="PDZ"/>
    <property type="match status" value="1"/>
</dbReference>
<feature type="active site" description="Charge relay system" evidence="14">
    <location>
        <position position="129"/>
    </location>
</feature>
<dbReference type="Pfam" id="PF13180">
    <property type="entry name" value="PDZ_2"/>
    <property type="match status" value="1"/>
</dbReference>
<dbReference type="RefSeq" id="WP_210682511.1">
    <property type="nucleotide sequence ID" value="NZ_JBHSYA010000002.1"/>
</dbReference>
<dbReference type="InterPro" id="IPR001940">
    <property type="entry name" value="Peptidase_S1C"/>
</dbReference>
<dbReference type="Gene3D" id="2.40.10.120">
    <property type="match status" value="1"/>
</dbReference>
<comment type="subcellular location">
    <subcellularLocation>
        <location evidence="2">Periplasm</location>
    </subcellularLocation>
</comment>
<evidence type="ECO:0000256" key="12">
    <source>
        <dbReference type="ARBA" id="ARBA00023016"/>
    </source>
</evidence>
<evidence type="ECO:0000256" key="5">
    <source>
        <dbReference type="ARBA" id="ARBA00013958"/>
    </source>
</evidence>
<dbReference type="AlphaFoldDB" id="A0A8J7SNU6"/>
<feature type="domain" description="PDZ" evidence="16">
    <location>
        <begin position="387"/>
        <end position="492"/>
    </location>
</feature>